<accession>A0ABD0QSS8</accession>
<dbReference type="PANTHER" id="PTHR24251:SF26">
    <property type="entry name" value="NEUROPILIN AND TOLLOID-LIKE PROTEIN 2"/>
    <property type="match status" value="1"/>
</dbReference>
<dbReference type="AlphaFoldDB" id="A0ABD0QSS8"/>
<keyword evidence="2" id="KW-1015">Disulfide bond</keyword>
<comment type="caution">
    <text evidence="5">The sequence shown here is derived from an EMBL/GenBank/DDBJ whole genome shotgun (WGS) entry which is preliminary data.</text>
</comment>
<sequence>LPRQRIQLAFDKTYYIEPSFECRFDHIEIRDGPFGFSPLIDRFCGPKSPGVVTSTGRFMWIKFT</sequence>
<dbReference type="Gene3D" id="2.60.120.290">
    <property type="entry name" value="Spermadhesin, CUB domain"/>
    <property type="match status" value="1"/>
</dbReference>
<evidence type="ECO:0000256" key="1">
    <source>
        <dbReference type="ARBA" id="ARBA00022737"/>
    </source>
</evidence>
<evidence type="ECO:0000256" key="3">
    <source>
        <dbReference type="PROSITE-ProRule" id="PRU00059"/>
    </source>
</evidence>
<dbReference type="EMBL" id="JAMKFB020000007">
    <property type="protein sequence ID" value="KAL0188793.1"/>
    <property type="molecule type" value="Genomic_DNA"/>
</dbReference>
<feature type="non-terminal residue" evidence="5">
    <location>
        <position position="64"/>
    </location>
</feature>
<evidence type="ECO:0000256" key="2">
    <source>
        <dbReference type="ARBA" id="ARBA00023157"/>
    </source>
</evidence>
<feature type="domain" description="CUB" evidence="4">
    <location>
        <begin position="1"/>
        <end position="64"/>
    </location>
</feature>
<dbReference type="Pfam" id="PF00431">
    <property type="entry name" value="CUB"/>
    <property type="match status" value="1"/>
</dbReference>
<name>A0ABD0QSS8_CIRMR</name>
<gene>
    <name evidence="5" type="ORF">M9458_015892</name>
</gene>
<feature type="non-terminal residue" evidence="5">
    <location>
        <position position="1"/>
    </location>
</feature>
<comment type="caution">
    <text evidence="3">Lacks conserved residue(s) required for the propagation of feature annotation.</text>
</comment>
<dbReference type="CDD" id="cd00041">
    <property type="entry name" value="CUB"/>
    <property type="match status" value="1"/>
</dbReference>
<protein>
    <recommendedName>
        <fullName evidence="4">CUB domain-containing protein</fullName>
    </recommendedName>
</protein>
<dbReference type="InterPro" id="IPR035914">
    <property type="entry name" value="Sperma_CUB_dom_sf"/>
</dbReference>
<dbReference type="Proteomes" id="UP001529510">
    <property type="component" value="Unassembled WGS sequence"/>
</dbReference>
<reference evidence="5 6" key="1">
    <citation type="submission" date="2024-05" db="EMBL/GenBank/DDBJ databases">
        <title>Genome sequencing and assembly of Indian major carp, Cirrhinus mrigala (Hamilton, 1822).</title>
        <authorList>
            <person name="Mohindra V."/>
            <person name="Chowdhury L.M."/>
            <person name="Lal K."/>
            <person name="Jena J.K."/>
        </authorList>
    </citation>
    <scope>NUCLEOTIDE SEQUENCE [LARGE SCALE GENOMIC DNA]</scope>
    <source>
        <strain evidence="5">CM1030</strain>
        <tissue evidence="5">Blood</tissue>
    </source>
</reference>
<keyword evidence="1" id="KW-0677">Repeat</keyword>
<evidence type="ECO:0000313" key="5">
    <source>
        <dbReference type="EMBL" id="KAL0188793.1"/>
    </source>
</evidence>
<dbReference type="SUPFAM" id="SSF49854">
    <property type="entry name" value="Spermadhesin, CUB domain"/>
    <property type="match status" value="1"/>
</dbReference>
<proteinExistence type="predicted"/>
<evidence type="ECO:0000313" key="6">
    <source>
        <dbReference type="Proteomes" id="UP001529510"/>
    </source>
</evidence>
<evidence type="ECO:0000259" key="4">
    <source>
        <dbReference type="PROSITE" id="PS01180"/>
    </source>
</evidence>
<dbReference type="InterPro" id="IPR000859">
    <property type="entry name" value="CUB_dom"/>
</dbReference>
<organism evidence="5 6">
    <name type="scientific">Cirrhinus mrigala</name>
    <name type="common">Mrigala</name>
    <dbReference type="NCBI Taxonomy" id="683832"/>
    <lineage>
        <taxon>Eukaryota</taxon>
        <taxon>Metazoa</taxon>
        <taxon>Chordata</taxon>
        <taxon>Craniata</taxon>
        <taxon>Vertebrata</taxon>
        <taxon>Euteleostomi</taxon>
        <taxon>Actinopterygii</taxon>
        <taxon>Neopterygii</taxon>
        <taxon>Teleostei</taxon>
        <taxon>Ostariophysi</taxon>
        <taxon>Cypriniformes</taxon>
        <taxon>Cyprinidae</taxon>
        <taxon>Labeoninae</taxon>
        <taxon>Labeonini</taxon>
        <taxon>Cirrhinus</taxon>
    </lineage>
</organism>
<keyword evidence="6" id="KW-1185">Reference proteome</keyword>
<dbReference type="PANTHER" id="PTHR24251">
    <property type="entry name" value="OVOCHYMASE-RELATED"/>
    <property type="match status" value="1"/>
</dbReference>
<dbReference type="PROSITE" id="PS01180">
    <property type="entry name" value="CUB"/>
    <property type="match status" value="1"/>
</dbReference>